<proteinExistence type="predicted"/>
<dbReference type="RefSeq" id="WP_302040236.1">
    <property type="nucleotide sequence ID" value="NZ_JAUKPO010000019.1"/>
</dbReference>
<reference evidence="1" key="1">
    <citation type="submission" date="2023-07" db="EMBL/GenBank/DDBJ databases">
        <title>The genome sequence of Rhodocytophaga aerolata KACC 12507.</title>
        <authorList>
            <person name="Zhang X."/>
        </authorList>
    </citation>
    <scope>NUCLEOTIDE SEQUENCE</scope>
    <source>
        <strain evidence="1">KACC 12507</strain>
    </source>
</reference>
<accession>A0ABT8RBE2</accession>
<gene>
    <name evidence="1" type="ORF">Q0590_24370</name>
</gene>
<dbReference type="EMBL" id="JAUKPO010000019">
    <property type="protein sequence ID" value="MDO1449433.1"/>
    <property type="molecule type" value="Genomic_DNA"/>
</dbReference>
<protein>
    <recommendedName>
        <fullName evidence="3">DUF1573 domain-containing protein</fullName>
    </recommendedName>
</protein>
<evidence type="ECO:0000313" key="1">
    <source>
        <dbReference type="EMBL" id="MDO1449433.1"/>
    </source>
</evidence>
<name>A0ABT8RBE2_9BACT</name>
<evidence type="ECO:0000313" key="2">
    <source>
        <dbReference type="Proteomes" id="UP001168528"/>
    </source>
</evidence>
<organism evidence="1 2">
    <name type="scientific">Rhodocytophaga aerolata</name>
    <dbReference type="NCBI Taxonomy" id="455078"/>
    <lineage>
        <taxon>Bacteria</taxon>
        <taxon>Pseudomonadati</taxon>
        <taxon>Bacteroidota</taxon>
        <taxon>Cytophagia</taxon>
        <taxon>Cytophagales</taxon>
        <taxon>Rhodocytophagaceae</taxon>
        <taxon>Rhodocytophaga</taxon>
    </lineage>
</organism>
<sequence>MSGSVALVRIQSHQRSYMASEKLVFTVTNSLNKPIATLNQRTYCSTIVLEKQTETDWQPVSNCTSNSPSLEVTIKADSRTTVELAPGPHALGNMPTGNYRAKLVFTVGDHFMPADTQQVFSEIFAVQ</sequence>
<keyword evidence="2" id="KW-1185">Reference proteome</keyword>
<evidence type="ECO:0008006" key="3">
    <source>
        <dbReference type="Google" id="ProtNLM"/>
    </source>
</evidence>
<dbReference type="Proteomes" id="UP001168528">
    <property type="component" value="Unassembled WGS sequence"/>
</dbReference>
<comment type="caution">
    <text evidence="1">The sequence shown here is derived from an EMBL/GenBank/DDBJ whole genome shotgun (WGS) entry which is preliminary data.</text>
</comment>